<keyword evidence="6" id="KW-1185">Reference proteome</keyword>
<feature type="binding site" evidence="2">
    <location>
        <begin position="272"/>
        <end position="275"/>
    </location>
    <ligand>
        <name>substrate</name>
    </ligand>
</feature>
<sequence>MTKELRTEEPLAAKRNILRAGKRDAAENYVLVIHGGAGTMNRDSSTPEKRAEYRAVLIRALKAGHEILKLGGEAMDATVAAVTVLEDCPLFNAGKGAVFNVAGKNELEASLMLSKPPAAHPAMPTTRRGISVTLLTRTKNPSHLVRALYLAPSLAPHPMLSGATAETIGAEHLGIQTVDPSYFWTGARWREHRNGLGLPVEPIEPPRAPDTKSETGSETDSETTEVGSLESLKFDPIDLMPTGTVGAVALDSQGCIAAVTSTGGRTNKLVGRVGDTPVMGSGFWAEEWQRKGGVLKRTWDRWSGKPVQCGVGVSGTGDGDYYIRQNAASTIAHRMQYLDEPVEEAAQHVVDDLFRDGGMGGIIAVDRQGNVALPLNCDGMYRGVIRADGVSYTAIFFDDQLSQL</sequence>
<dbReference type="InterPro" id="IPR029055">
    <property type="entry name" value="Ntn_hydrolases_N"/>
</dbReference>
<dbReference type="EMBL" id="JAGFBS010000007">
    <property type="protein sequence ID" value="KAG6378264.1"/>
    <property type="molecule type" value="Genomic_DNA"/>
</dbReference>
<evidence type="ECO:0000256" key="4">
    <source>
        <dbReference type="SAM" id="MobiDB-lite"/>
    </source>
</evidence>
<dbReference type="Pfam" id="PF01112">
    <property type="entry name" value="Asparaginase_2"/>
    <property type="match status" value="2"/>
</dbReference>
<accession>A0A8I2YS23</accession>
<name>A0A8I2YS23_9AGAM</name>
<organism evidence="5 6">
    <name type="scientific">Boletus reticuloceps</name>
    <dbReference type="NCBI Taxonomy" id="495285"/>
    <lineage>
        <taxon>Eukaryota</taxon>
        <taxon>Fungi</taxon>
        <taxon>Dikarya</taxon>
        <taxon>Basidiomycota</taxon>
        <taxon>Agaricomycotina</taxon>
        <taxon>Agaricomycetes</taxon>
        <taxon>Agaricomycetidae</taxon>
        <taxon>Boletales</taxon>
        <taxon>Boletineae</taxon>
        <taxon>Boletaceae</taxon>
        <taxon>Boletoideae</taxon>
        <taxon>Boletus</taxon>
    </lineage>
</organism>
<evidence type="ECO:0000256" key="3">
    <source>
        <dbReference type="PIRSR" id="PIRSR600246-3"/>
    </source>
</evidence>
<evidence type="ECO:0000313" key="5">
    <source>
        <dbReference type="EMBL" id="KAG6378264.1"/>
    </source>
</evidence>
<proteinExistence type="predicted"/>
<dbReference type="CDD" id="cd04701">
    <property type="entry name" value="Asparaginase_2"/>
    <property type="match status" value="1"/>
</dbReference>
<feature type="region of interest" description="Disordered" evidence="4">
    <location>
        <begin position="196"/>
        <end position="227"/>
    </location>
</feature>
<dbReference type="SUPFAM" id="SSF56235">
    <property type="entry name" value="N-terminal nucleophile aminohydrolases (Ntn hydrolases)"/>
    <property type="match status" value="1"/>
</dbReference>
<feature type="active site" description="Nucleophile" evidence="1">
    <location>
        <position position="244"/>
    </location>
</feature>
<dbReference type="PANTHER" id="PTHR10188:SF43">
    <property type="entry name" value="ASPARAGINASE (EUROFUNG)"/>
    <property type="match status" value="1"/>
</dbReference>
<dbReference type="GO" id="GO:0016787">
    <property type="term" value="F:hydrolase activity"/>
    <property type="evidence" value="ECO:0007669"/>
    <property type="project" value="InterPro"/>
</dbReference>
<dbReference type="GO" id="GO:0005737">
    <property type="term" value="C:cytoplasm"/>
    <property type="evidence" value="ECO:0007669"/>
    <property type="project" value="TreeGrafter"/>
</dbReference>
<gene>
    <name evidence="5" type="ORF">JVT61DRAFT_13975</name>
</gene>
<evidence type="ECO:0000256" key="2">
    <source>
        <dbReference type="PIRSR" id="PIRSR600246-2"/>
    </source>
</evidence>
<dbReference type="Gene3D" id="3.60.20.30">
    <property type="entry name" value="(Glycosyl)asparaginase"/>
    <property type="match status" value="1"/>
</dbReference>
<protein>
    <submittedName>
        <fullName evidence="5">Asparaginase</fullName>
    </submittedName>
</protein>
<feature type="binding site" evidence="2">
    <location>
        <begin position="316"/>
        <end position="319"/>
    </location>
    <ligand>
        <name>substrate</name>
    </ligand>
</feature>
<dbReference type="AlphaFoldDB" id="A0A8I2YS23"/>
<reference evidence="5" key="1">
    <citation type="submission" date="2021-03" db="EMBL/GenBank/DDBJ databases">
        <title>Evolutionary innovations through gain and loss of genes in the ectomycorrhizal Boletales.</title>
        <authorList>
            <person name="Wu G."/>
            <person name="Miyauchi S."/>
            <person name="Morin E."/>
            <person name="Yang Z.-L."/>
            <person name="Xu J."/>
            <person name="Martin F.M."/>
        </authorList>
    </citation>
    <scope>NUCLEOTIDE SEQUENCE</scope>
    <source>
        <strain evidence="5">BR01</strain>
    </source>
</reference>
<evidence type="ECO:0000313" key="6">
    <source>
        <dbReference type="Proteomes" id="UP000683000"/>
    </source>
</evidence>
<comment type="caution">
    <text evidence="5">The sequence shown here is derived from an EMBL/GenBank/DDBJ whole genome shotgun (WGS) entry which is preliminary data.</text>
</comment>
<dbReference type="Proteomes" id="UP000683000">
    <property type="component" value="Unassembled WGS sequence"/>
</dbReference>
<dbReference type="PANTHER" id="PTHR10188">
    <property type="entry name" value="L-ASPARAGINASE"/>
    <property type="match status" value="1"/>
</dbReference>
<feature type="site" description="Cleavage; by autolysis" evidence="3">
    <location>
        <begin position="243"/>
        <end position="244"/>
    </location>
</feature>
<evidence type="ECO:0000256" key="1">
    <source>
        <dbReference type="PIRSR" id="PIRSR600246-1"/>
    </source>
</evidence>
<dbReference type="InterPro" id="IPR000246">
    <property type="entry name" value="Peptidase_T2"/>
</dbReference>
<dbReference type="OrthoDB" id="2262349at2759"/>